<reference evidence="2" key="1">
    <citation type="submission" date="2019-11" db="EMBL/GenBank/DDBJ databases">
        <authorList>
            <person name="Feng L."/>
        </authorList>
    </citation>
    <scope>NUCLEOTIDE SEQUENCE</scope>
    <source>
        <strain evidence="2">AcaccaeLFYP115</strain>
    </source>
</reference>
<accession>A0A6N2SUG9</accession>
<organism evidence="2">
    <name type="scientific">Anaerostipes caccae</name>
    <dbReference type="NCBI Taxonomy" id="105841"/>
    <lineage>
        <taxon>Bacteria</taxon>
        <taxon>Bacillati</taxon>
        <taxon>Bacillota</taxon>
        <taxon>Clostridia</taxon>
        <taxon>Lachnospirales</taxon>
        <taxon>Lachnospiraceae</taxon>
        <taxon>Anaerostipes</taxon>
    </lineage>
</organism>
<dbReference type="InterPro" id="IPR029044">
    <property type="entry name" value="Nucleotide-diphossugar_trans"/>
</dbReference>
<dbReference type="Pfam" id="PF12804">
    <property type="entry name" value="NTP_transf_3"/>
    <property type="match status" value="1"/>
</dbReference>
<keyword evidence="2" id="KW-0548">Nucleotidyltransferase</keyword>
<feature type="domain" description="MobA-like NTP transferase" evidence="1">
    <location>
        <begin position="9"/>
        <end position="166"/>
    </location>
</feature>
<dbReference type="SUPFAM" id="SSF53448">
    <property type="entry name" value="Nucleotide-diphospho-sugar transferases"/>
    <property type="match status" value="1"/>
</dbReference>
<name>A0A6N2SUG9_9FIRM</name>
<dbReference type="CDD" id="cd04182">
    <property type="entry name" value="GT_2_like_f"/>
    <property type="match status" value="1"/>
</dbReference>
<protein>
    <submittedName>
        <fullName evidence="2">Molybdenum cofactor cytidylyltransferase</fullName>
        <ecNumber evidence="2">2.7.7.76</ecNumber>
    </submittedName>
</protein>
<proteinExistence type="predicted"/>
<dbReference type="AlphaFoldDB" id="A0A6N2SUG9"/>
<dbReference type="PANTHER" id="PTHR43777:SF1">
    <property type="entry name" value="MOLYBDENUM COFACTOR CYTIDYLYLTRANSFERASE"/>
    <property type="match status" value="1"/>
</dbReference>
<keyword evidence="2" id="KW-0808">Transferase</keyword>
<evidence type="ECO:0000259" key="1">
    <source>
        <dbReference type="Pfam" id="PF12804"/>
    </source>
</evidence>
<gene>
    <name evidence="2" type="primary">mocA</name>
    <name evidence="2" type="ORF">ACLFYP115_01117</name>
</gene>
<dbReference type="EMBL" id="CACRSQ010000003">
    <property type="protein sequence ID" value="VYS96669.1"/>
    <property type="molecule type" value="Genomic_DNA"/>
</dbReference>
<dbReference type="PANTHER" id="PTHR43777">
    <property type="entry name" value="MOLYBDENUM COFACTOR CYTIDYLYLTRANSFERASE"/>
    <property type="match status" value="1"/>
</dbReference>
<sequence>MMKKKKIAGIVPCAGLSRRMGAFKPLLPFGDGTIISGTVKSLLNAGVSKVIVVAGYRADEIEEELASMSGTEIIHNDNFEHGDMMESVQVGIARALAFDGITVVPGDMPMIAQNTYQKLFTWLEASEASVVIPSRNGQRIHPPVISKECFPYLLRFREGGGLRRALLHFLESTVLVTVDDDPGCMMDTDTPQDYVRLMEYYGRVRKRHGISAD</sequence>
<dbReference type="Gene3D" id="3.90.550.10">
    <property type="entry name" value="Spore Coat Polysaccharide Biosynthesis Protein SpsA, Chain A"/>
    <property type="match status" value="1"/>
</dbReference>
<dbReference type="RefSeq" id="WP_006566744.1">
    <property type="nucleotide sequence ID" value="NZ_BAABRZ010000001.1"/>
</dbReference>
<dbReference type="InterPro" id="IPR025877">
    <property type="entry name" value="MobA-like_NTP_Trfase"/>
</dbReference>
<evidence type="ECO:0000313" key="2">
    <source>
        <dbReference type="EMBL" id="VYS96669.1"/>
    </source>
</evidence>
<dbReference type="GO" id="GO:0061602">
    <property type="term" value="F:molybdenum cofactor cytidylyltransferase activity"/>
    <property type="evidence" value="ECO:0007669"/>
    <property type="project" value="UniProtKB-EC"/>
</dbReference>
<dbReference type="EC" id="2.7.7.76" evidence="2"/>